<feature type="compositionally biased region" description="Basic and acidic residues" evidence="1">
    <location>
        <begin position="1"/>
        <end position="11"/>
    </location>
</feature>
<organism evidence="2 3">
    <name type="scientific">Chionoecetes opilio</name>
    <name type="common">Atlantic snow crab</name>
    <name type="synonym">Cancer opilio</name>
    <dbReference type="NCBI Taxonomy" id="41210"/>
    <lineage>
        <taxon>Eukaryota</taxon>
        <taxon>Metazoa</taxon>
        <taxon>Ecdysozoa</taxon>
        <taxon>Arthropoda</taxon>
        <taxon>Crustacea</taxon>
        <taxon>Multicrustacea</taxon>
        <taxon>Malacostraca</taxon>
        <taxon>Eumalacostraca</taxon>
        <taxon>Eucarida</taxon>
        <taxon>Decapoda</taxon>
        <taxon>Pleocyemata</taxon>
        <taxon>Brachyura</taxon>
        <taxon>Eubrachyura</taxon>
        <taxon>Majoidea</taxon>
        <taxon>Majidae</taxon>
        <taxon>Chionoecetes</taxon>
    </lineage>
</organism>
<feature type="region of interest" description="Disordered" evidence="1">
    <location>
        <begin position="97"/>
        <end position="137"/>
    </location>
</feature>
<feature type="compositionally biased region" description="Basic and acidic residues" evidence="1">
    <location>
        <begin position="39"/>
        <end position="49"/>
    </location>
</feature>
<reference evidence="2" key="1">
    <citation type="submission" date="2020-07" db="EMBL/GenBank/DDBJ databases">
        <title>The High-quality genome of the commercially important snow crab, Chionoecetes opilio.</title>
        <authorList>
            <person name="Jeong J.-H."/>
            <person name="Ryu S."/>
        </authorList>
    </citation>
    <scope>NUCLEOTIDE SEQUENCE</scope>
    <source>
        <strain evidence="2">MADBK_172401_WGS</strain>
        <tissue evidence="2">Digestive gland</tissue>
    </source>
</reference>
<evidence type="ECO:0000256" key="1">
    <source>
        <dbReference type="SAM" id="MobiDB-lite"/>
    </source>
</evidence>
<keyword evidence="3" id="KW-1185">Reference proteome</keyword>
<feature type="compositionally biased region" description="Basic and acidic residues" evidence="1">
    <location>
        <begin position="115"/>
        <end position="125"/>
    </location>
</feature>
<proteinExistence type="predicted"/>
<comment type="caution">
    <text evidence="2">The sequence shown here is derived from an EMBL/GenBank/DDBJ whole genome shotgun (WGS) entry which is preliminary data.</text>
</comment>
<feature type="region of interest" description="Disordered" evidence="1">
    <location>
        <begin position="1"/>
        <end position="83"/>
    </location>
</feature>
<evidence type="ECO:0000313" key="3">
    <source>
        <dbReference type="Proteomes" id="UP000770661"/>
    </source>
</evidence>
<protein>
    <submittedName>
        <fullName evidence="2">Uncharacterized protein</fullName>
    </submittedName>
</protein>
<dbReference type="Proteomes" id="UP000770661">
    <property type="component" value="Unassembled WGS sequence"/>
</dbReference>
<evidence type="ECO:0000313" key="2">
    <source>
        <dbReference type="EMBL" id="KAG0717743.1"/>
    </source>
</evidence>
<dbReference type="AlphaFoldDB" id="A0A8J4XYV4"/>
<name>A0A8J4XYV4_CHIOP</name>
<dbReference type="EMBL" id="JACEEZ010017152">
    <property type="protein sequence ID" value="KAG0717743.1"/>
    <property type="molecule type" value="Genomic_DNA"/>
</dbReference>
<gene>
    <name evidence="2" type="ORF">GWK47_053821</name>
</gene>
<sequence>MLREVCPRRPTENPNPFALDGEKSCGTGQPIPPEARWNCARDSEPEGERTFFGTGSLTEGPLPSEPPSRLSTPGKGWRRKGPLAIGPASRPWYLHAPVSPHWRDGPPKGRSFIKTSDDVSKEDQPRSFPSPPDGVFPLFPLLGLPPGWGRENPPLTGK</sequence>
<accession>A0A8J4XYV4</accession>